<evidence type="ECO:0000313" key="1">
    <source>
        <dbReference type="EMBL" id="SFK86791.1"/>
    </source>
</evidence>
<dbReference type="Proteomes" id="UP000199533">
    <property type="component" value="Unassembled WGS sequence"/>
</dbReference>
<keyword evidence="2" id="KW-1185">Reference proteome</keyword>
<dbReference type="AlphaFoldDB" id="A0A1I4D438"/>
<reference evidence="2" key="1">
    <citation type="submission" date="2016-10" db="EMBL/GenBank/DDBJ databases">
        <authorList>
            <person name="Varghese N."/>
            <person name="Submissions S."/>
        </authorList>
    </citation>
    <scope>NUCLEOTIDE SEQUENCE [LARGE SCALE GENOMIC DNA]</scope>
    <source>
        <strain evidence="2">Nm69</strain>
    </source>
</reference>
<dbReference type="OrthoDB" id="9813903at2"/>
<dbReference type="InterPro" id="IPR021767">
    <property type="entry name" value="TnpM"/>
</dbReference>
<organism evidence="1 2">
    <name type="scientific">Nitrosomonas aestuarii</name>
    <dbReference type="NCBI Taxonomy" id="52441"/>
    <lineage>
        <taxon>Bacteria</taxon>
        <taxon>Pseudomonadati</taxon>
        <taxon>Pseudomonadota</taxon>
        <taxon>Betaproteobacteria</taxon>
        <taxon>Nitrosomonadales</taxon>
        <taxon>Nitrosomonadaceae</taxon>
        <taxon>Nitrosomonas</taxon>
    </lineage>
</organism>
<protein>
    <recommendedName>
        <fullName evidence="3">DUF3330 domain-containing protein</fullName>
    </recommendedName>
</protein>
<proteinExistence type="predicted"/>
<dbReference type="Pfam" id="PF11809">
    <property type="entry name" value="DUF3330"/>
    <property type="match status" value="1"/>
</dbReference>
<dbReference type="EMBL" id="FOSP01000018">
    <property type="protein sequence ID" value="SFK86791.1"/>
    <property type="molecule type" value="Genomic_DNA"/>
</dbReference>
<dbReference type="RefSeq" id="WP_090700411.1">
    <property type="nucleotide sequence ID" value="NZ_FOSP01000018.1"/>
</dbReference>
<evidence type="ECO:0000313" key="2">
    <source>
        <dbReference type="Proteomes" id="UP000199533"/>
    </source>
</evidence>
<sequence length="56" mass="6556">MTEERRPIDPETIACEICMKEIPVSEAKSDEASDYVVHYCSLDCYAKWKEQNEKKD</sequence>
<evidence type="ECO:0008006" key="3">
    <source>
        <dbReference type="Google" id="ProtNLM"/>
    </source>
</evidence>
<dbReference type="STRING" id="52441.SAMN05216302_101830"/>
<gene>
    <name evidence="1" type="ORF">SAMN05216302_101830</name>
</gene>
<accession>A0A1I4D438</accession>
<name>A0A1I4D438_9PROT</name>